<feature type="transmembrane region" description="Helical" evidence="5">
    <location>
        <begin position="469"/>
        <end position="488"/>
    </location>
</feature>
<gene>
    <name evidence="7" type="ORF">WA026_005148</name>
</gene>
<evidence type="ECO:0000256" key="2">
    <source>
        <dbReference type="ARBA" id="ARBA00022692"/>
    </source>
</evidence>
<evidence type="ECO:0000256" key="3">
    <source>
        <dbReference type="ARBA" id="ARBA00022989"/>
    </source>
</evidence>
<dbReference type="PANTHER" id="PTHR48021:SF32">
    <property type="entry name" value="FACILITATED TREHALOSE TRANSPORTER TRET1-2 HOMOLOG-LIKE PROTEIN"/>
    <property type="match status" value="1"/>
</dbReference>
<keyword evidence="8" id="KW-1185">Reference proteome</keyword>
<feature type="transmembrane region" description="Helical" evidence="5">
    <location>
        <begin position="43"/>
        <end position="65"/>
    </location>
</feature>
<dbReference type="GO" id="GO:0022857">
    <property type="term" value="F:transmembrane transporter activity"/>
    <property type="evidence" value="ECO:0007669"/>
    <property type="project" value="InterPro"/>
</dbReference>
<keyword evidence="3 5" id="KW-1133">Transmembrane helix</keyword>
<dbReference type="Pfam" id="PF00083">
    <property type="entry name" value="Sugar_tr"/>
    <property type="match status" value="1"/>
</dbReference>
<feature type="transmembrane region" description="Helical" evidence="5">
    <location>
        <begin position="170"/>
        <end position="189"/>
    </location>
</feature>
<evidence type="ECO:0000256" key="4">
    <source>
        <dbReference type="ARBA" id="ARBA00023136"/>
    </source>
</evidence>
<feature type="transmembrane region" description="Helical" evidence="5">
    <location>
        <begin position="401"/>
        <end position="425"/>
    </location>
</feature>
<dbReference type="SUPFAM" id="SSF103473">
    <property type="entry name" value="MFS general substrate transporter"/>
    <property type="match status" value="1"/>
</dbReference>
<evidence type="ECO:0000259" key="6">
    <source>
        <dbReference type="PROSITE" id="PS50850"/>
    </source>
</evidence>
<dbReference type="InterPro" id="IPR005828">
    <property type="entry name" value="MFS_sugar_transport-like"/>
</dbReference>
<evidence type="ECO:0000313" key="7">
    <source>
        <dbReference type="EMBL" id="KAK9884194.1"/>
    </source>
</evidence>
<feature type="transmembrane region" description="Helical" evidence="5">
    <location>
        <begin position="291"/>
        <end position="311"/>
    </location>
</feature>
<feature type="transmembrane region" description="Helical" evidence="5">
    <location>
        <begin position="437"/>
        <end position="457"/>
    </location>
</feature>
<name>A0AAW1UM91_9CUCU</name>
<feature type="transmembrane region" description="Helical" evidence="5">
    <location>
        <begin position="112"/>
        <end position="131"/>
    </location>
</feature>
<feature type="transmembrane region" description="Helical" evidence="5">
    <location>
        <begin position="331"/>
        <end position="351"/>
    </location>
</feature>
<dbReference type="PROSITE" id="PS50850">
    <property type="entry name" value="MFS"/>
    <property type="match status" value="1"/>
</dbReference>
<dbReference type="InterPro" id="IPR020846">
    <property type="entry name" value="MFS_dom"/>
</dbReference>
<evidence type="ECO:0000256" key="1">
    <source>
        <dbReference type="ARBA" id="ARBA00004141"/>
    </source>
</evidence>
<dbReference type="Gene3D" id="1.20.1250.20">
    <property type="entry name" value="MFS general substrate transporter like domains"/>
    <property type="match status" value="1"/>
</dbReference>
<feature type="transmembrane region" description="Helical" evidence="5">
    <location>
        <begin position="195"/>
        <end position="215"/>
    </location>
</feature>
<dbReference type="FunFam" id="1.20.1250.20:FF:000249">
    <property type="entry name" value="facilitated trehalose transporter Tret1"/>
    <property type="match status" value="1"/>
</dbReference>
<proteinExistence type="predicted"/>
<reference evidence="7 8" key="1">
    <citation type="submission" date="2023-03" db="EMBL/GenBank/DDBJ databases">
        <title>Genome insight into feeding habits of ladybird beetles.</title>
        <authorList>
            <person name="Li H.-S."/>
            <person name="Huang Y.-H."/>
            <person name="Pang H."/>
        </authorList>
    </citation>
    <scope>NUCLEOTIDE SEQUENCE [LARGE SCALE GENOMIC DNA]</scope>
    <source>
        <strain evidence="7">SYSU_2023b</strain>
        <tissue evidence="7">Whole body</tissue>
    </source>
</reference>
<feature type="transmembrane region" description="Helical" evidence="5">
    <location>
        <begin position="360"/>
        <end position="381"/>
    </location>
</feature>
<evidence type="ECO:0000313" key="8">
    <source>
        <dbReference type="Proteomes" id="UP001431783"/>
    </source>
</evidence>
<dbReference type="Proteomes" id="UP001431783">
    <property type="component" value="Unassembled WGS sequence"/>
</dbReference>
<dbReference type="PANTHER" id="PTHR48021">
    <property type="match status" value="1"/>
</dbReference>
<comment type="caution">
    <text evidence="7">The sequence shown here is derived from an EMBL/GenBank/DDBJ whole genome shotgun (WGS) entry which is preliminary data.</text>
</comment>
<dbReference type="EMBL" id="JARQZJ010000092">
    <property type="protein sequence ID" value="KAK9884194.1"/>
    <property type="molecule type" value="Genomic_DNA"/>
</dbReference>
<feature type="domain" description="Major facilitator superfamily (MFS) profile" evidence="6">
    <location>
        <begin position="45"/>
        <end position="492"/>
    </location>
</feature>
<dbReference type="GO" id="GO:0016020">
    <property type="term" value="C:membrane"/>
    <property type="evidence" value="ECO:0007669"/>
    <property type="project" value="UniProtKB-SubCell"/>
</dbReference>
<protein>
    <recommendedName>
        <fullName evidence="6">Major facilitator superfamily (MFS) profile domain-containing protein</fullName>
    </recommendedName>
</protein>
<evidence type="ECO:0000256" key="5">
    <source>
        <dbReference type="SAM" id="Phobius"/>
    </source>
</evidence>
<feature type="transmembrane region" description="Helical" evidence="5">
    <location>
        <begin position="137"/>
        <end position="158"/>
    </location>
</feature>
<dbReference type="InterPro" id="IPR050549">
    <property type="entry name" value="MFS_Trehalose_Transporter"/>
</dbReference>
<keyword evidence="2 5" id="KW-0812">Transmembrane</keyword>
<accession>A0AAW1UM91</accession>
<dbReference type="AlphaFoldDB" id="A0AAW1UM91"/>
<comment type="subcellular location">
    <subcellularLocation>
        <location evidence="1">Membrane</location>
        <topology evidence="1">Multi-pass membrane protein</topology>
    </subcellularLocation>
</comment>
<feature type="transmembrane region" description="Helical" evidence="5">
    <location>
        <begin position="85"/>
        <end position="105"/>
    </location>
</feature>
<keyword evidence="4 5" id="KW-0472">Membrane</keyword>
<dbReference type="InterPro" id="IPR036259">
    <property type="entry name" value="MFS_trans_sf"/>
</dbReference>
<sequence length="505" mass="57224">MGTDFDIQPPNEDFHSEMDESLPIEPDVEDNPVVTVKDCIKQIVISCVAFSIVIQVGANMSFSAILVPQLSEDDDLHINKSEASWIASLIAIALPLGSLTVGILMDTIGRKLLTILITIPYIISWILQIFATELWHIYLARIIAGYTGGLTTVAIVYVSEVSHPSFRQALLSLNSVFVSLGVLVCYFFGTMIKWKLTAVVMCFIAIVTIITMFFMPESPYWYLIFKNDYNRALRSFRWIYKSNSICHSQYQHLLSIKAKKMNVTTAKTTISEYIRSIIQIYTEKSVYKPTFILMLLFIAQQITGGYVIIFYATDIFRKLNRQHSNKEMSDFASLVMLGIIRFLTSVVSALISKNFGRRTIMILSGVGMAIFSFFAAAYISFTLFQDEKTSDALIKNYETINIAFIFMLGYVAFGSLGFLVIPWALIGELLPVKVRGVVGGCLISFAYLVMFLFLKLFPSILDSFEMQSILYALSVLNLFSVMFVYYYLPETLGRNFSEIEEYFEK</sequence>
<organism evidence="7 8">
    <name type="scientific">Henosepilachna vigintioctopunctata</name>
    <dbReference type="NCBI Taxonomy" id="420089"/>
    <lineage>
        <taxon>Eukaryota</taxon>
        <taxon>Metazoa</taxon>
        <taxon>Ecdysozoa</taxon>
        <taxon>Arthropoda</taxon>
        <taxon>Hexapoda</taxon>
        <taxon>Insecta</taxon>
        <taxon>Pterygota</taxon>
        <taxon>Neoptera</taxon>
        <taxon>Endopterygota</taxon>
        <taxon>Coleoptera</taxon>
        <taxon>Polyphaga</taxon>
        <taxon>Cucujiformia</taxon>
        <taxon>Coccinelloidea</taxon>
        <taxon>Coccinellidae</taxon>
        <taxon>Epilachninae</taxon>
        <taxon>Epilachnini</taxon>
        <taxon>Henosepilachna</taxon>
    </lineage>
</organism>